<evidence type="ECO:0000256" key="1">
    <source>
        <dbReference type="SAM" id="Phobius"/>
    </source>
</evidence>
<sequence>MSHPALTTKDRRGRMWIAVGHWWESLPTTYRVQLVRALAAYFTVILCVVGFNWLLANAGRPQTVAPASASRWLLAGLNRVEVSEWGDFRWTDGNSQVCVTDVGTAQRSLVTVRLSGAYARGLGVETVMLQAGVAEPIQVPLGADLRRYTLLTGADHQPGADVCVTIQSIAVRDPNNPRWLGVPFHGLSVLPLIAAGKVIPAPSGLLIGLALAVGWLALLHLSGVPLLLATGLVVAIGSLITYTLVGGLTPFGAGTLRWALPMVVGVWSGVIGLAVARRCPLRRPWLAELTVILFWSGALLSAFWLLQQISGHSGVWPLKSRIDPSPTWWVIVPIGCAILWFALGWRWLARPLQPVPVTIYTFIGALGLPVMFDIAVHGLDAPIALFRDSPYEYLRDTPYVAGDPIGFITNFETIAPMLSVHGSTHPPGAILFLWLIEQVFGPGPVATSWLTIGLTALMPLVAVWLGWRLGGGQLALAAGMVAVVMPGQMVYGVTSLDGVFSLLIAVGAAAFFLALEPPYRLWLAVVAGLSIAAALFMTYATTQLFFFGVAAAAFALARHRQIYGWRMTLLMIVRQGAVAAGVIGLIYLMIFLITGFNVISAARTATQINGEMMERFREYGPPPTPFLPPSYDYYLRFAAANLVSYLVFLTPWLLAVLSILYIRAIREHWRPAWAALLGSLGAFVLGMWLSGLFNREVERIWMFTYPLAAVITAYYLMNGTIDRRRFIVYVGLTLTFFVIIKLTLYTIW</sequence>
<dbReference type="RefSeq" id="WP_012616166.1">
    <property type="nucleotide sequence ID" value="NC_011831.1"/>
</dbReference>
<dbReference type="AlphaFoldDB" id="B8G5T9"/>
<dbReference type="HOGENOM" id="CLU_374168_0_0_0"/>
<dbReference type="Proteomes" id="UP000002508">
    <property type="component" value="Chromosome"/>
</dbReference>
<name>B8G5T9_CHLAD</name>
<feature type="transmembrane region" description="Helical" evidence="1">
    <location>
        <begin position="699"/>
        <end position="717"/>
    </location>
</feature>
<accession>B8G5T9</accession>
<feature type="transmembrane region" description="Helical" evidence="1">
    <location>
        <begin position="258"/>
        <end position="276"/>
    </location>
</feature>
<reference evidence="2" key="1">
    <citation type="submission" date="2008-12" db="EMBL/GenBank/DDBJ databases">
        <title>Complete sequence of Chloroflexus aggregans DSM 9485.</title>
        <authorList>
            <consortium name="US DOE Joint Genome Institute"/>
            <person name="Lucas S."/>
            <person name="Copeland A."/>
            <person name="Lapidus A."/>
            <person name="Glavina del Rio T."/>
            <person name="Dalin E."/>
            <person name="Tice H."/>
            <person name="Pitluck S."/>
            <person name="Foster B."/>
            <person name="Larimer F."/>
            <person name="Land M."/>
            <person name="Hauser L."/>
            <person name="Kyrpides N."/>
            <person name="Mikhailova N."/>
            <person name="Bryant D."/>
            <person name="Richardson P."/>
        </authorList>
    </citation>
    <scope>NUCLEOTIDE SEQUENCE</scope>
    <source>
        <strain evidence="2">DSM 9485</strain>
    </source>
</reference>
<feature type="transmembrane region" description="Helical" evidence="1">
    <location>
        <begin position="577"/>
        <end position="599"/>
    </location>
</feature>
<feature type="transmembrane region" description="Helical" evidence="1">
    <location>
        <begin position="673"/>
        <end position="693"/>
    </location>
</feature>
<keyword evidence="1" id="KW-0812">Transmembrane</keyword>
<feature type="transmembrane region" description="Helical" evidence="1">
    <location>
        <begin position="449"/>
        <end position="467"/>
    </location>
</feature>
<gene>
    <name evidence="2" type="ordered locus">Cagg_0881</name>
</gene>
<dbReference type="STRING" id="326427.Cagg_0881"/>
<evidence type="ECO:0008006" key="4">
    <source>
        <dbReference type="Google" id="ProtNLM"/>
    </source>
</evidence>
<dbReference type="EMBL" id="CP001337">
    <property type="protein sequence ID" value="ACL23800.1"/>
    <property type="molecule type" value="Genomic_DNA"/>
</dbReference>
<dbReference type="KEGG" id="cag:Cagg_0881"/>
<keyword evidence="3" id="KW-1185">Reference proteome</keyword>
<evidence type="ECO:0000313" key="3">
    <source>
        <dbReference type="Proteomes" id="UP000002508"/>
    </source>
</evidence>
<feature type="transmembrane region" description="Helical" evidence="1">
    <location>
        <begin position="201"/>
        <end position="219"/>
    </location>
</feature>
<keyword evidence="1" id="KW-1133">Transmembrane helix</keyword>
<feature type="transmembrane region" description="Helical" evidence="1">
    <location>
        <begin position="226"/>
        <end position="246"/>
    </location>
</feature>
<feature type="transmembrane region" description="Helical" evidence="1">
    <location>
        <begin position="285"/>
        <end position="306"/>
    </location>
</feature>
<feature type="transmembrane region" description="Helical" evidence="1">
    <location>
        <begin position="34"/>
        <end position="55"/>
    </location>
</feature>
<evidence type="ECO:0000313" key="2">
    <source>
        <dbReference type="EMBL" id="ACL23800.1"/>
    </source>
</evidence>
<feature type="transmembrane region" description="Helical" evidence="1">
    <location>
        <begin position="357"/>
        <end position="379"/>
    </location>
</feature>
<proteinExistence type="predicted"/>
<protein>
    <recommendedName>
        <fullName evidence="4">Glycosyltransferase RgtA/B/C/D-like domain-containing protein</fullName>
    </recommendedName>
</protein>
<feature type="transmembrane region" description="Helical" evidence="1">
    <location>
        <begin position="499"/>
        <end position="515"/>
    </location>
</feature>
<feature type="transmembrane region" description="Helical" evidence="1">
    <location>
        <begin position="545"/>
        <end position="565"/>
    </location>
</feature>
<organism evidence="2 3">
    <name type="scientific">Chloroflexus aggregans (strain MD-66 / DSM 9485)</name>
    <dbReference type="NCBI Taxonomy" id="326427"/>
    <lineage>
        <taxon>Bacteria</taxon>
        <taxon>Bacillati</taxon>
        <taxon>Chloroflexota</taxon>
        <taxon>Chloroflexia</taxon>
        <taxon>Chloroflexales</taxon>
        <taxon>Chloroflexineae</taxon>
        <taxon>Chloroflexaceae</taxon>
        <taxon>Chloroflexus</taxon>
    </lineage>
</organism>
<feature type="transmembrane region" description="Helical" evidence="1">
    <location>
        <begin position="326"/>
        <end position="345"/>
    </location>
</feature>
<feature type="transmembrane region" description="Helical" evidence="1">
    <location>
        <begin position="726"/>
        <end position="747"/>
    </location>
</feature>
<keyword evidence="1" id="KW-0472">Membrane</keyword>
<feature type="transmembrane region" description="Helical" evidence="1">
    <location>
        <begin position="633"/>
        <end position="661"/>
    </location>
</feature>